<evidence type="ECO:0000313" key="2">
    <source>
        <dbReference type="Proteomes" id="UP000470520"/>
    </source>
</evidence>
<dbReference type="Pfam" id="PF19827">
    <property type="entry name" value="DUF6308"/>
    <property type="match status" value="1"/>
</dbReference>
<reference evidence="1 2" key="1">
    <citation type="submission" date="2020-01" db="EMBL/GenBank/DDBJ databases">
        <title>Insect and environment-associated Actinomycetes.</title>
        <authorList>
            <person name="Currrie C."/>
            <person name="Chevrette M."/>
            <person name="Carlson C."/>
            <person name="Stubbendieck R."/>
            <person name="Wendt-Pienkowski E."/>
        </authorList>
    </citation>
    <scope>NUCLEOTIDE SEQUENCE [LARGE SCALE GENOMIC DNA]</scope>
    <source>
        <strain evidence="1 2">SID7754</strain>
    </source>
</reference>
<evidence type="ECO:0000313" key="1">
    <source>
        <dbReference type="EMBL" id="NEB94260.1"/>
    </source>
</evidence>
<dbReference type="Proteomes" id="UP000470520">
    <property type="component" value="Unassembled WGS sequence"/>
</dbReference>
<proteinExistence type="predicted"/>
<accession>A0A7K3QWK0</accession>
<comment type="caution">
    <text evidence="1">The sequence shown here is derived from an EMBL/GenBank/DDBJ whole genome shotgun (WGS) entry which is preliminary data.</text>
</comment>
<organism evidence="1 2">
    <name type="scientific">Streptomyces bauhiniae</name>
    <dbReference type="NCBI Taxonomy" id="2340725"/>
    <lineage>
        <taxon>Bacteria</taxon>
        <taxon>Bacillati</taxon>
        <taxon>Actinomycetota</taxon>
        <taxon>Actinomycetes</taxon>
        <taxon>Kitasatosporales</taxon>
        <taxon>Streptomycetaceae</taxon>
        <taxon>Streptomyces</taxon>
    </lineage>
</organism>
<dbReference type="EMBL" id="JAAGMR010000242">
    <property type="protein sequence ID" value="NEB94260.1"/>
    <property type="molecule type" value="Genomic_DNA"/>
</dbReference>
<dbReference type="AlphaFoldDB" id="A0A7K3QWK0"/>
<protein>
    <submittedName>
        <fullName evidence="1">Uncharacterized protein</fullName>
    </submittedName>
</protein>
<gene>
    <name evidence="1" type="ORF">G3I21_21665</name>
</gene>
<dbReference type="InterPro" id="IPR046275">
    <property type="entry name" value="DUF6308"/>
</dbReference>
<name>A0A7K3QWK0_9ACTN</name>
<sequence length="224" mass="24489">MDAGLRDIVRSHLGSEDAVGNLREYFGLAGGAAYTGARFEHLGGGGDRVGVADVVTAEDLVAVQMLSVTVPERVSLDLLEGDLGQQMSKLLREIPCELDMVDAEAEELESGSAAEWAWDLLDAQYGVGWVKAGKLLARKRPRLLPVYDRVVRCVLGSPSSFWLDLHRALRADGRALHHELLDLRERAGVPKTVSALRVCDVVLWMAHHEDHRPLRCPGHGTLSV</sequence>